<accession>A0A919U125</accession>
<reference evidence="1" key="1">
    <citation type="submission" date="2021-01" db="EMBL/GenBank/DDBJ databases">
        <title>Whole genome shotgun sequence of Cellulomonas chitinilytica NBRC 110799.</title>
        <authorList>
            <person name="Komaki H."/>
            <person name="Tamura T."/>
        </authorList>
    </citation>
    <scope>NUCLEOTIDE SEQUENCE</scope>
    <source>
        <strain evidence="1">NBRC 110799</strain>
    </source>
</reference>
<evidence type="ECO:0000313" key="2">
    <source>
        <dbReference type="Proteomes" id="UP000632740"/>
    </source>
</evidence>
<organism evidence="1 2">
    <name type="scientific">Cellulomonas chitinilytica</name>
    <dbReference type="NCBI Taxonomy" id="398759"/>
    <lineage>
        <taxon>Bacteria</taxon>
        <taxon>Bacillati</taxon>
        <taxon>Actinomycetota</taxon>
        <taxon>Actinomycetes</taxon>
        <taxon>Micrococcales</taxon>
        <taxon>Cellulomonadaceae</taxon>
        <taxon>Cellulomonas</taxon>
    </lineage>
</organism>
<gene>
    <name evidence="1" type="ORF">Cch01nite_42790</name>
</gene>
<comment type="caution">
    <text evidence="1">The sequence shown here is derived from an EMBL/GenBank/DDBJ whole genome shotgun (WGS) entry which is preliminary data.</text>
</comment>
<dbReference type="Proteomes" id="UP000632740">
    <property type="component" value="Unassembled WGS sequence"/>
</dbReference>
<keyword evidence="2" id="KW-1185">Reference proteome</keyword>
<dbReference type="EMBL" id="BONK01000021">
    <property type="protein sequence ID" value="GIG23555.1"/>
    <property type="molecule type" value="Genomic_DNA"/>
</dbReference>
<sequence>MVMRRGLLAAGVAVLGVVGVAVPASAVAPLTSGIGPSPDTSQVFLFVGPSSVSGRYTVTVTGHIAGPLSVSTLVTFELFGDDPIYDDVLGVTGSGTTQNGSFHISTDVPRSAVNEDLIGSDEVYAHVTTLLGFSANTNVVSGSF</sequence>
<dbReference type="RefSeq" id="WP_203758561.1">
    <property type="nucleotide sequence ID" value="NZ_BONK01000021.1"/>
</dbReference>
<name>A0A919U125_9CELL</name>
<protein>
    <submittedName>
        <fullName evidence="1">Uncharacterized protein</fullName>
    </submittedName>
</protein>
<evidence type="ECO:0000313" key="1">
    <source>
        <dbReference type="EMBL" id="GIG23555.1"/>
    </source>
</evidence>
<dbReference type="AlphaFoldDB" id="A0A919U125"/>
<proteinExistence type="predicted"/>